<dbReference type="EMBL" id="QKWP01001989">
    <property type="protein sequence ID" value="RIB05393.1"/>
    <property type="molecule type" value="Genomic_DNA"/>
</dbReference>
<accession>A0A397UDG1</accession>
<evidence type="ECO:0008006" key="3">
    <source>
        <dbReference type="Google" id="ProtNLM"/>
    </source>
</evidence>
<evidence type="ECO:0000313" key="1">
    <source>
        <dbReference type="EMBL" id="RIB05393.1"/>
    </source>
</evidence>
<dbReference type="OrthoDB" id="2365479at2759"/>
<proteinExistence type="predicted"/>
<organism evidence="1 2">
    <name type="scientific">Gigaspora rosea</name>
    <dbReference type="NCBI Taxonomy" id="44941"/>
    <lineage>
        <taxon>Eukaryota</taxon>
        <taxon>Fungi</taxon>
        <taxon>Fungi incertae sedis</taxon>
        <taxon>Mucoromycota</taxon>
        <taxon>Glomeromycotina</taxon>
        <taxon>Glomeromycetes</taxon>
        <taxon>Diversisporales</taxon>
        <taxon>Gigasporaceae</taxon>
        <taxon>Gigaspora</taxon>
    </lineage>
</organism>
<evidence type="ECO:0000313" key="2">
    <source>
        <dbReference type="Proteomes" id="UP000266673"/>
    </source>
</evidence>
<reference evidence="1 2" key="1">
    <citation type="submission" date="2018-06" db="EMBL/GenBank/DDBJ databases">
        <title>Comparative genomics reveals the genomic features of Rhizophagus irregularis, R. cerebriforme, R. diaphanum and Gigaspora rosea, and their symbiotic lifestyle signature.</title>
        <authorList>
            <person name="Morin E."/>
            <person name="San Clemente H."/>
            <person name="Chen E.C.H."/>
            <person name="De La Providencia I."/>
            <person name="Hainaut M."/>
            <person name="Kuo A."/>
            <person name="Kohler A."/>
            <person name="Murat C."/>
            <person name="Tang N."/>
            <person name="Roy S."/>
            <person name="Loubradou J."/>
            <person name="Henrissat B."/>
            <person name="Grigoriev I.V."/>
            <person name="Corradi N."/>
            <person name="Roux C."/>
            <person name="Martin F.M."/>
        </authorList>
    </citation>
    <scope>NUCLEOTIDE SEQUENCE [LARGE SCALE GENOMIC DNA]</scope>
    <source>
        <strain evidence="1 2">DAOM 194757</strain>
    </source>
</reference>
<name>A0A397UDG1_9GLOM</name>
<keyword evidence="2" id="KW-1185">Reference proteome</keyword>
<comment type="caution">
    <text evidence="1">The sequence shown here is derived from an EMBL/GenBank/DDBJ whole genome shotgun (WGS) entry which is preliminary data.</text>
</comment>
<dbReference type="Proteomes" id="UP000266673">
    <property type="component" value="Unassembled WGS sequence"/>
</dbReference>
<protein>
    <recommendedName>
        <fullName evidence="3">OTU domain-containing protein</fullName>
    </recommendedName>
</protein>
<dbReference type="AlphaFoldDB" id="A0A397UDG1"/>
<sequence>MAKLIAKCNSKIAAKINYNIIKIKLYILNIVQSKHLFKANYAKSDDEFESLEAFKDAAKSAAKYRGFAFSRKDSNLTRRNGKSPFVVLQCMKGGEWRNCWNITEETQKRKKNTKRDSCPVSIFNSMLESEEVATFPQYCSMSLSQKILDIINECARIRLALNKGHNNNSTTFLKKLKNVLIKSYPNDTKLGTQTLLRLFKKHDYMVVALKTTKEYLTHLFFSYIEVAKCVTKCPEIEDDSEASYIWFLQTLCKRIYNTYKTDKMLCIWHLLEQNLKVNCHKLFKTYDDYEVFKKEIEVLQFTEKEEKISQPSDLESVFHQIDQAMHLHGITSSNKVAIDPFTLHNSIFRELIRNVSAWTISYIKKILQKKPTAYKNAEECEYLTKINYKLPCKHMILVHGPIPLLIINKRWLLERPNVIELLHPSKSAIIDSEFYTNFVKAEEKFQQLPDDVTRTEFITKIHEAINIPLSSLLRNGNCGFHAVAILIGKPEDYWPEVRKLIYKELCTRKSHYIQLFLEKEKENNKILFTVQWEAGSCDKDYWMSMPSFGDIIANTFQQPVHYFTAKLKPNVPVPPIINGCEEICSKNCIMWKTLFLERIARFGGNMKKNANICKKKI</sequence>
<dbReference type="CDD" id="cd22744">
    <property type="entry name" value="OTU"/>
    <property type="match status" value="1"/>
</dbReference>
<gene>
    <name evidence="1" type="ORF">C2G38_2253836</name>
</gene>